<proteinExistence type="predicted"/>
<gene>
    <name evidence="1" type="ORF">GPM918_LOCUS40004</name>
    <name evidence="2" type="ORF">SRO942_LOCUS40914</name>
</gene>
<evidence type="ECO:0000313" key="1">
    <source>
        <dbReference type="EMBL" id="CAF1564776.1"/>
    </source>
</evidence>
<dbReference type="EMBL" id="CAJOBC010094647">
    <property type="protein sequence ID" value="CAF4426710.1"/>
    <property type="molecule type" value="Genomic_DNA"/>
</dbReference>
<evidence type="ECO:0008006" key="4">
    <source>
        <dbReference type="Google" id="ProtNLM"/>
    </source>
</evidence>
<accession>A0A815Y249</accession>
<evidence type="ECO:0000313" key="3">
    <source>
        <dbReference type="Proteomes" id="UP000663829"/>
    </source>
</evidence>
<dbReference type="Gene3D" id="3.40.50.11350">
    <property type="match status" value="1"/>
</dbReference>
<sequence>MAEVSTKHYSHFENFFVNINSSTHGSFHGLLFGIDNVASISVLYHRLLQHSTLRGYPAFRQSLEAELKWFEGFVTSSQLLNRSGSDLEIRRFLPQHQYLKVTEYDRGHGLNNIRTMYALALMYGRATHRIVVLPDVIMAFCHLLPTLNREMQPLELTFINITELFDIDAMNAVDPSHYRVKLQSQLPELMRNASFGHLAWDTVNIFGTSFRPWKTWTDTRTINFIAKYPGVLLTTPYFFCDAYDKKTESYRLEANSVFRWSPWLNRTITNIYRSIRQTYHHQKIVSIHMRFEPIYGVIARAYIDRLTAIADYLRAHGYDHRKCILFLAGGNINEQMITVLRSHHHYTIVRKEQFLPRDWEPPLWSKYLSMKASAIDFELCVLSDLFVGTSESSFSMLVAAQRKMSHKIQLSYDYANRSEMCLHNKPCFYYC</sequence>
<dbReference type="OrthoDB" id="10050276at2759"/>
<evidence type="ECO:0000313" key="2">
    <source>
        <dbReference type="EMBL" id="CAF4426710.1"/>
    </source>
</evidence>
<protein>
    <recommendedName>
        <fullName evidence="4">O-fucosyltransferase family protein</fullName>
    </recommendedName>
</protein>
<dbReference type="CDD" id="cd11296">
    <property type="entry name" value="O-FucT_like"/>
    <property type="match status" value="1"/>
</dbReference>
<dbReference type="Proteomes" id="UP000681722">
    <property type="component" value="Unassembled WGS sequence"/>
</dbReference>
<comment type="caution">
    <text evidence="1">The sequence shown here is derived from an EMBL/GenBank/DDBJ whole genome shotgun (WGS) entry which is preliminary data.</text>
</comment>
<dbReference type="Proteomes" id="UP000663829">
    <property type="component" value="Unassembled WGS sequence"/>
</dbReference>
<dbReference type="EMBL" id="CAJNOQ010028873">
    <property type="protein sequence ID" value="CAF1564776.1"/>
    <property type="molecule type" value="Genomic_DNA"/>
</dbReference>
<keyword evidence="3" id="KW-1185">Reference proteome</keyword>
<reference evidence="1" key="1">
    <citation type="submission" date="2021-02" db="EMBL/GenBank/DDBJ databases">
        <authorList>
            <person name="Nowell W R."/>
        </authorList>
    </citation>
    <scope>NUCLEOTIDE SEQUENCE</scope>
</reference>
<name>A0A815Y249_9BILA</name>
<dbReference type="AlphaFoldDB" id="A0A815Y249"/>
<organism evidence="1 3">
    <name type="scientific">Didymodactylos carnosus</name>
    <dbReference type="NCBI Taxonomy" id="1234261"/>
    <lineage>
        <taxon>Eukaryota</taxon>
        <taxon>Metazoa</taxon>
        <taxon>Spiralia</taxon>
        <taxon>Gnathifera</taxon>
        <taxon>Rotifera</taxon>
        <taxon>Eurotatoria</taxon>
        <taxon>Bdelloidea</taxon>
        <taxon>Philodinida</taxon>
        <taxon>Philodinidae</taxon>
        <taxon>Didymodactylos</taxon>
    </lineage>
</organism>